<evidence type="ECO:0000313" key="3">
    <source>
        <dbReference type="Proteomes" id="UP001244011"/>
    </source>
</evidence>
<proteinExistence type="predicted"/>
<feature type="region of interest" description="Disordered" evidence="1">
    <location>
        <begin position="116"/>
        <end position="138"/>
    </location>
</feature>
<evidence type="ECO:0000256" key="1">
    <source>
        <dbReference type="SAM" id="MobiDB-lite"/>
    </source>
</evidence>
<reference evidence="2" key="1">
    <citation type="submission" date="2023-06" db="EMBL/GenBank/DDBJ databases">
        <title>Genome-scale phylogeny and comparative genomics of the fungal order Sordariales.</title>
        <authorList>
            <consortium name="Lawrence Berkeley National Laboratory"/>
            <person name="Hensen N."/>
            <person name="Bonometti L."/>
            <person name="Westerberg I."/>
            <person name="Brannstrom I.O."/>
            <person name="Guillou S."/>
            <person name="Cros-Aarteil S."/>
            <person name="Calhoun S."/>
            <person name="Haridas S."/>
            <person name="Kuo A."/>
            <person name="Mondo S."/>
            <person name="Pangilinan J."/>
            <person name="Riley R."/>
            <person name="Labutti K."/>
            <person name="Andreopoulos B."/>
            <person name="Lipzen A."/>
            <person name="Chen C."/>
            <person name="Yanf M."/>
            <person name="Daum C."/>
            <person name="Ng V."/>
            <person name="Clum A."/>
            <person name="Steindorff A."/>
            <person name="Ohm R."/>
            <person name="Martin F."/>
            <person name="Silar P."/>
            <person name="Natvig D."/>
            <person name="Lalanne C."/>
            <person name="Gautier V."/>
            <person name="Ament-Velasquez S.L."/>
            <person name="Kruys A."/>
            <person name="Hutchinson M.I."/>
            <person name="Powell A.J."/>
            <person name="Barry K."/>
            <person name="Miller A.N."/>
            <person name="Grigoriev I.V."/>
            <person name="Debuchy R."/>
            <person name="Gladieux P."/>
            <person name="Thoren M.H."/>
            <person name="Johannesson H."/>
        </authorList>
    </citation>
    <scope>NUCLEOTIDE SEQUENCE</scope>
    <source>
        <strain evidence="2">8032-3</strain>
    </source>
</reference>
<dbReference type="GeneID" id="85316257"/>
<dbReference type="Proteomes" id="UP001244011">
    <property type="component" value="Unassembled WGS sequence"/>
</dbReference>
<accession>A0AAJ0C3U2</accession>
<comment type="caution">
    <text evidence="2">The sequence shown here is derived from an EMBL/GenBank/DDBJ whole genome shotgun (WGS) entry which is preliminary data.</text>
</comment>
<dbReference type="AlphaFoldDB" id="A0AAJ0C3U2"/>
<sequence length="250" mass="28690">MRQFLRLLLNSQGSYSSTGGSFRSFQSGPVLYRAGGCCRDGPDLDLSSFPPFLFCKERESRGVGRNGSGEGMNGRGWRREEKRRREKEIDICPGWRRTEERKRDWKRGTDWFNRRFKTRDPALSPGTGGSQPGQRDQKVQLERSTWCMWYTRYNTLGTLPTRCRPRQGCSMLDGTNPMIPEVPGPGTSTIPVVASCLPPQQGRGENSNPWKSAREQVYDSQRKTARRRYNRQLALQLHLFFPRCQGISTM</sequence>
<keyword evidence="3" id="KW-1185">Reference proteome</keyword>
<protein>
    <submittedName>
        <fullName evidence="2">Uncharacterized protein</fullName>
    </submittedName>
</protein>
<organism evidence="2 3">
    <name type="scientific">Phialemonium atrogriseum</name>
    <dbReference type="NCBI Taxonomy" id="1093897"/>
    <lineage>
        <taxon>Eukaryota</taxon>
        <taxon>Fungi</taxon>
        <taxon>Dikarya</taxon>
        <taxon>Ascomycota</taxon>
        <taxon>Pezizomycotina</taxon>
        <taxon>Sordariomycetes</taxon>
        <taxon>Sordariomycetidae</taxon>
        <taxon>Cephalothecales</taxon>
        <taxon>Cephalothecaceae</taxon>
        <taxon>Phialemonium</taxon>
    </lineage>
</organism>
<dbReference type="EMBL" id="MU839009">
    <property type="protein sequence ID" value="KAK1767136.1"/>
    <property type="molecule type" value="Genomic_DNA"/>
</dbReference>
<name>A0AAJ0C3U2_9PEZI</name>
<dbReference type="RefSeq" id="XP_060283349.1">
    <property type="nucleotide sequence ID" value="XM_060433070.1"/>
</dbReference>
<gene>
    <name evidence="2" type="ORF">QBC33DRAFT_78910</name>
</gene>
<evidence type="ECO:0000313" key="2">
    <source>
        <dbReference type="EMBL" id="KAK1767136.1"/>
    </source>
</evidence>